<accession>A0A5S5D5D7</accession>
<dbReference type="Pfam" id="PF00528">
    <property type="entry name" value="BPD_transp_1"/>
    <property type="match status" value="1"/>
</dbReference>
<dbReference type="EMBL" id="VNHW01000001">
    <property type="protein sequence ID" value="TYP90508.1"/>
    <property type="molecule type" value="Genomic_DNA"/>
</dbReference>
<keyword evidence="3" id="KW-1003">Cell membrane</keyword>
<dbReference type="PANTHER" id="PTHR43163">
    <property type="entry name" value="DIPEPTIDE TRANSPORT SYSTEM PERMEASE PROTEIN DPPB-RELATED"/>
    <property type="match status" value="1"/>
</dbReference>
<evidence type="ECO:0000256" key="6">
    <source>
        <dbReference type="ARBA" id="ARBA00023136"/>
    </source>
</evidence>
<gene>
    <name evidence="9" type="ORF">BD833_101226</name>
</gene>
<sequence length="321" mass="33878">MGGLIAKKLLTLIPVLLAVSLLTYLLLSLLPGDPALLVLGGGAASAEAIAAVRADLGLDQPLPVRYLAWLGDAVQGDLGMSYITRQEVTGAILERLPVTLELMGVSLVLALVVAVPLGVFSAYRSGGRFDRTVTGATFGLLALPNFIFALILIAAFSVGLGLFPATGWSRLSDGLGDNLRAVFLPALALSVSNIAVFTRLLRTDMIATLQEDHVLLARAKGLPTSRILFRHALRPSSFSLLTVAGLQVGTLLSGTVIIETIFALPGVGRLLFDAINSRDLLMVQGVVLLLAVTFVVVNFVVDVLYTFLDPRIRSGAARARA</sequence>
<evidence type="ECO:0000256" key="4">
    <source>
        <dbReference type="ARBA" id="ARBA00022692"/>
    </source>
</evidence>
<feature type="transmembrane region" description="Helical" evidence="7">
    <location>
        <begin position="238"/>
        <end position="262"/>
    </location>
</feature>
<dbReference type="PROSITE" id="PS50928">
    <property type="entry name" value="ABC_TM1"/>
    <property type="match status" value="1"/>
</dbReference>
<keyword evidence="10" id="KW-1185">Reference proteome</keyword>
<evidence type="ECO:0000313" key="10">
    <source>
        <dbReference type="Proteomes" id="UP000322499"/>
    </source>
</evidence>
<reference evidence="9 10" key="1">
    <citation type="submission" date="2019-07" db="EMBL/GenBank/DDBJ databases">
        <title>Genomic Encyclopedia of Archaeal and Bacterial Type Strains, Phase II (KMG-II): from individual species to whole genera.</title>
        <authorList>
            <person name="Goeker M."/>
        </authorList>
    </citation>
    <scope>NUCLEOTIDE SEQUENCE [LARGE SCALE GENOMIC DNA]</scope>
    <source>
        <strain evidence="9 10">DSM 46842</strain>
    </source>
</reference>
<evidence type="ECO:0000256" key="3">
    <source>
        <dbReference type="ARBA" id="ARBA00022475"/>
    </source>
</evidence>
<comment type="caution">
    <text evidence="9">The sequence shown here is derived from an EMBL/GenBank/DDBJ whole genome shotgun (WGS) entry which is preliminary data.</text>
</comment>
<evidence type="ECO:0000256" key="5">
    <source>
        <dbReference type="ARBA" id="ARBA00022989"/>
    </source>
</evidence>
<keyword evidence="4 7" id="KW-0812">Transmembrane</keyword>
<comment type="subcellular location">
    <subcellularLocation>
        <location evidence="1 7">Cell membrane</location>
        <topology evidence="1 7">Multi-pass membrane protein</topology>
    </subcellularLocation>
</comment>
<dbReference type="CDD" id="cd06261">
    <property type="entry name" value="TM_PBP2"/>
    <property type="match status" value="1"/>
</dbReference>
<dbReference type="RefSeq" id="WP_166531281.1">
    <property type="nucleotide sequence ID" value="NZ_VNHW01000001.1"/>
</dbReference>
<evidence type="ECO:0000313" key="9">
    <source>
        <dbReference type="EMBL" id="TYP90508.1"/>
    </source>
</evidence>
<feature type="transmembrane region" description="Helical" evidence="7">
    <location>
        <begin position="102"/>
        <end position="123"/>
    </location>
</feature>
<dbReference type="GO" id="GO:0005886">
    <property type="term" value="C:plasma membrane"/>
    <property type="evidence" value="ECO:0007669"/>
    <property type="project" value="UniProtKB-SubCell"/>
</dbReference>
<dbReference type="InterPro" id="IPR035906">
    <property type="entry name" value="MetI-like_sf"/>
</dbReference>
<feature type="transmembrane region" description="Helical" evidence="7">
    <location>
        <begin position="135"/>
        <end position="162"/>
    </location>
</feature>
<evidence type="ECO:0000256" key="7">
    <source>
        <dbReference type="RuleBase" id="RU363032"/>
    </source>
</evidence>
<keyword evidence="6 7" id="KW-0472">Membrane</keyword>
<proteinExistence type="inferred from homology"/>
<feature type="domain" description="ABC transmembrane type-1" evidence="8">
    <location>
        <begin position="96"/>
        <end position="305"/>
    </location>
</feature>
<feature type="transmembrane region" description="Helical" evidence="7">
    <location>
        <begin position="182"/>
        <end position="201"/>
    </location>
</feature>
<dbReference type="Gene3D" id="1.10.3720.10">
    <property type="entry name" value="MetI-like"/>
    <property type="match status" value="1"/>
</dbReference>
<evidence type="ECO:0000256" key="2">
    <source>
        <dbReference type="ARBA" id="ARBA00022448"/>
    </source>
</evidence>
<name>A0A5S5D5D7_9ACTN</name>
<feature type="transmembrane region" description="Helical" evidence="7">
    <location>
        <begin position="282"/>
        <end position="308"/>
    </location>
</feature>
<comment type="similarity">
    <text evidence="7">Belongs to the binding-protein-dependent transport system permease family.</text>
</comment>
<dbReference type="InterPro" id="IPR000515">
    <property type="entry name" value="MetI-like"/>
</dbReference>
<protein>
    <submittedName>
        <fullName evidence="9">Peptide/nickel transport system permease protein</fullName>
    </submittedName>
</protein>
<dbReference type="AlphaFoldDB" id="A0A5S5D5D7"/>
<dbReference type="SUPFAM" id="SSF161098">
    <property type="entry name" value="MetI-like"/>
    <property type="match status" value="1"/>
</dbReference>
<dbReference type="Pfam" id="PF19300">
    <property type="entry name" value="BPD_transp_1_N"/>
    <property type="match status" value="1"/>
</dbReference>
<evidence type="ECO:0000259" key="8">
    <source>
        <dbReference type="PROSITE" id="PS50928"/>
    </source>
</evidence>
<keyword evidence="5 7" id="KW-1133">Transmembrane helix</keyword>
<organism evidence="9 10">
    <name type="scientific">Blastococcus xanthinilyticus</name>
    <dbReference type="NCBI Taxonomy" id="1564164"/>
    <lineage>
        <taxon>Bacteria</taxon>
        <taxon>Bacillati</taxon>
        <taxon>Actinomycetota</taxon>
        <taxon>Actinomycetes</taxon>
        <taxon>Geodermatophilales</taxon>
        <taxon>Geodermatophilaceae</taxon>
        <taxon>Blastococcus</taxon>
    </lineage>
</organism>
<feature type="transmembrane region" description="Helical" evidence="7">
    <location>
        <begin position="9"/>
        <end position="30"/>
    </location>
</feature>
<dbReference type="InterPro" id="IPR045621">
    <property type="entry name" value="BPD_transp_1_N"/>
</dbReference>
<evidence type="ECO:0000256" key="1">
    <source>
        <dbReference type="ARBA" id="ARBA00004651"/>
    </source>
</evidence>
<dbReference type="GO" id="GO:0071916">
    <property type="term" value="F:dipeptide transmembrane transporter activity"/>
    <property type="evidence" value="ECO:0007669"/>
    <property type="project" value="TreeGrafter"/>
</dbReference>
<keyword evidence="2 7" id="KW-0813">Transport</keyword>
<dbReference type="PANTHER" id="PTHR43163:SF6">
    <property type="entry name" value="DIPEPTIDE TRANSPORT SYSTEM PERMEASE PROTEIN DPPB-RELATED"/>
    <property type="match status" value="1"/>
</dbReference>
<dbReference type="Proteomes" id="UP000322499">
    <property type="component" value="Unassembled WGS sequence"/>
</dbReference>